<dbReference type="Proteomes" id="UP001329825">
    <property type="component" value="Chromosome 10"/>
</dbReference>
<evidence type="ECO:0000256" key="2">
    <source>
        <dbReference type="SAM" id="SignalP"/>
    </source>
</evidence>
<feature type="region of interest" description="Disordered" evidence="1">
    <location>
        <begin position="65"/>
        <end position="302"/>
    </location>
</feature>
<evidence type="ECO:0000313" key="3">
    <source>
        <dbReference type="EMBL" id="WRT69945.1"/>
    </source>
</evidence>
<feature type="compositionally biased region" description="Polar residues" evidence="1">
    <location>
        <begin position="260"/>
        <end position="269"/>
    </location>
</feature>
<reference evidence="3 4" key="1">
    <citation type="submission" date="2024-01" db="EMBL/GenBank/DDBJ databases">
        <title>Comparative genomics of Cryptococcus and Kwoniella reveals pathogenesis evolution and contrasting modes of karyotype evolution via chromosome fusion or intercentromeric recombination.</title>
        <authorList>
            <person name="Coelho M.A."/>
            <person name="David-Palma M."/>
            <person name="Shea T."/>
            <person name="Bowers K."/>
            <person name="McGinley-Smith S."/>
            <person name="Mohammad A.W."/>
            <person name="Gnirke A."/>
            <person name="Yurkov A.M."/>
            <person name="Nowrousian M."/>
            <person name="Sun S."/>
            <person name="Cuomo C.A."/>
            <person name="Heitman J."/>
        </authorList>
    </citation>
    <scope>NUCLEOTIDE SEQUENCE [LARGE SCALE GENOMIC DNA]</scope>
    <source>
        <strain evidence="3">CBS 11374</strain>
    </source>
</reference>
<gene>
    <name evidence="3" type="ORF">IL334_006936</name>
</gene>
<sequence>MVLVGLIPFLAIASSVHAAAIPLDSTPPASPALSLQNSATFSPIPSFSPQLNVPSPTLPSAITVPTPGQFDDSSLNHNSKYKSDHGINGNAKFDAAQNGSVTGNGNGNVRSGAGIGRGKGMTNAERMRRGLGILPPTRRMTSKPVRRSARPTTDTDSANQDATNSDGVTPTPNDGSVAETSTQPNDDNTSNTDSNNNDDDTANTGNGQVLASKKYSMRMMNPDDGSDMGLVTVPDNNDNPLVGYSPNPDTPVQMSMPVDPSSTPFTIAPSSSDSNGGGDHDGNGNGDGDNNDDDDSTFGGPRKVLAAVPHKTASNPTGDLGQGKGDYAPVGMGWTDGTGLLHLDLKALIHNPSTDTSNFPTDPTDLTNKFPTKQLLSRPGSGLPVDPTSGLPIDPSSGLPIDPSTLTSSDPTNLLHATVSNLPLGQDGFGDPQSTLWTFHPNSQRLLAHYINSDGNAVPTYFVTGGDCAHTICLTGDVEAFRNAQGSEAHEVHVLAEAVADL</sequence>
<evidence type="ECO:0000256" key="1">
    <source>
        <dbReference type="SAM" id="MobiDB-lite"/>
    </source>
</evidence>
<feature type="chain" id="PRO_5045859923" evidence="2">
    <location>
        <begin position="19"/>
        <end position="502"/>
    </location>
</feature>
<keyword evidence="2" id="KW-0732">Signal</keyword>
<organism evidence="3 4">
    <name type="scientific">Kwoniella shivajii</name>
    <dbReference type="NCBI Taxonomy" id="564305"/>
    <lineage>
        <taxon>Eukaryota</taxon>
        <taxon>Fungi</taxon>
        <taxon>Dikarya</taxon>
        <taxon>Basidiomycota</taxon>
        <taxon>Agaricomycotina</taxon>
        <taxon>Tremellomycetes</taxon>
        <taxon>Tremellales</taxon>
        <taxon>Cryptococcaceae</taxon>
        <taxon>Kwoniella</taxon>
    </lineage>
</organism>
<protein>
    <submittedName>
        <fullName evidence="3">Uncharacterized protein</fullName>
    </submittedName>
</protein>
<proteinExistence type="predicted"/>
<dbReference type="EMBL" id="CP141890">
    <property type="protein sequence ID" value="WRT69945.1"/>
    <property type="molecule type" value="Genomic_DNA"/>
</dbReference>
<feature type="compositionally biased region" description="Basic residues" evidence="1">
    <location>
        <begin position="140"/>
        <end position="149"/>
    </location>
</feature>
<accession>A0ABZ1D7S2</accession>
<name>A0ABZ1D7S2_9TREE</name>
<feature type="compositionally biased region" description="Low complexity" evidence="1">
    <location>
        <begin position="98"/>
        <end position="112"/>
    </location>
</feature>
<evidence type="ECO:0000313" key="4">
    <source>
        <dbReference type="Proteomes" id="UP001329825"/>
    </source>
</evidence>
<keyword evidence="4" id="KW-1185">Reference proteome</keyword>
<feature type="compositionally biased region" description="Polar residues" evidence="1">
    <location>
        <begin position="150"/>
        <end position="174"/>
    </location>
</feature>
<dbReference type="RefSeq" id="XP_062794684.1">
    <property type="nucleotide sequence ID" value="XM_062938633.1"/>
</dbReference>
<dbReference type="GeneID" id="87959066"/>
<feature type="compositionally biased region" description="Low complexity" evidence="1">
    <location>
        <begin position="180"/>
        <end position="195"/>
    </location>
</feature>
<feature type="signal peptide" evidence="2">
    <location>
        <begin position="1"/>
        <end position="18"/>
    </location>
</feature>